<dbReference type="InterPro" id="IPR003663">
    <property type="entry name" value="Sugar/inositol_transpt"/>
</dbReference>
<dbReference type="GO" id="GO:0022857">
    <property type="term" value="F:transmembrane transporter activity"/>
    <property type="evidence" value="ECO:0000318"/>
    <property type="project" value="GO_Central"/>
</dbReference>
<feature type="transmembrane region" description="Helical" evidence="5">
    <location>
        <begin position="164"/>
        <end position="185"/>
    </location>
</feature>
<dbReference type="InterPro" id="IPR020846">
    <property type="entry name" value="MFS_dom"/>
</dbReference>
<sequence>MSSFFRRELLYAAIVCLTPLGFGYLIGYPSPAASYFRKEWGSEFPDKHWDLFVAISQLTGAIGPYIPSLLFKFGLGRRLVASIINILSIIFWVILAFMKVKTFWMGFVMRVLQGFMLGAFSSLGPLLLLEVAPAEQTGLYGTFNQIFIVIGILILYLIGEYQKPYVMCIYSAVSHALQLGLIWLIPETAIHQQEAEEDNKEEKKEEQESIFQAKYIWPLTVLILIMLTQQFSGINAILSDLSKLFENANINGITPGIQSFIATAAQLIACFFSGGLIKKVGRRAMWTISGIVCAASLIIFGFNSKYDWSNVLPVILIFLYQFGFGLGLAPMPWYSSPELFPLSVRPMASAINGMTSWLFSFIIVYASPAMRKSKMGDLGLFLFYGIITIAGTIFGFWFIREPQEDKAESLDNDEDVQA</sequence>
<dbReference type="VEuPathDB" id="TrichDB:TVAG_565650"/>
<name>A2GUU5_TRIV3</name>
<protein>
    <submittedName>
        <fullName evidence="7">Major facilitator superfamily protein</fullName>
    </submittedName>
</protein>
<keyword evidence="2 5" id="KW-0812">Transmembrane</keyword>
<dbReference type="AlphaFoldDB" id="A2GUU5"/>
<dbReference type="STRING" id="5722.A2GUU5"/>
<proteinExistence type="predicted"/>
<dbReference type="PRINTS" id="PR00171">
    <property type="entry name" value="SUGRTRNSPORT"/>
</dbReference>
<evidence type="ECO:0000313" key="8">
    <source>
        <dbReference type="Proteomes" id="UP000001542"/>
    </source>
</evidence>
<feature type="transmembrane region" description="Helical" evidence="5">
    <location>
        <begin position="139"/>
        <end position="158"/>
    </location>
</feature>
<dbReference type="FunFam" id="1.20.1250.20:FF:000946">
    <property type="entry name" value="Major facilitator superfamily protein"/>
    <property type="match status" value="1"/>
</dbReference>
<dbReference type="InterPro" id="IPR005828">
    <property type="entry name" value="MFS_sugar_transport-like"/>
</dbReference>
<feature type="transmembrane region" description="Helical" evidence="5">
    <location>
        <begin position="104"/>
        <end position="127"/>
    </location>
</feature>
<evidence type="ECO:0000256" key="4">
    <source>
        <dbReference type="ARBA" id="ARBA00023136"/>
    </source>
</evidence>
<evidence type="ECO:0000256" key="3">
    <source>
        <dbReference type="ARBA" id="ARBA00022989"/>
    </source>
</evidence>
<evidence type="ECO:0000256" key="5">
    <source>
        <dbReference type="SAM" id="Phobius"/>
    </source>
</evidence>
<dbReference type="Pfam" id="PF00083">
    <property type="entry name" value="Sugar_tr"/>
    <property type="match status" value="1"/>
</dbReference>
<feature type="transmembrane region" description="Helical" evidence="5">
    <location>
        <begin position="257"/>
        <end position="277"/>
    </location>
</feature>
<evidence type="ECO:0000256" key="2">
    <source>
        <dbReference type="ARBA" id="ARBA00022692"/>
    </source>
</evidence>
<dbReference type="VEuPathDB" id="TrichDB:TVAGG3_0967750"/>
<evidence type="ECO:0000256" key="1">
    <source>
        <dbReference type="ARBA" id="ARBA00004141"/>
    </source>
</evidence>
<dbReference type="SUPFAM" id="SSF103473">
    <property type="entry name" value="MFS general substrate transporter"/>
    <property type="match status" value="1"/>
</dbReference>
<dbReference type="InterPro" id="IPR050549">
    <property type="entry name" value="MFS_Trehalose_Transporter"/>
</dbReference>
<keyword evidence="4 5" id="KW-0472">Membrane</keyword>
<feature type="transmembrane region" description="Helical" evidence="5">
    <location>
        <begin position="314"/>
        <end position="334"/>
    </location>
</feature>
<dbReference type="InterPro" id="IPR036259">
    <property type="entry name" value="MFS_trans_sf"/>
</dbReference>
<feature type="transmembrane region" description="Helical" evidence="5">
    <location>
        <begin position="284"/>
        <end position="302"/>
    </location>
</feature>
<dbReference type="FunCoup" id="A2GUU5">
    <property type="interactions" value="488"/>
</dbReference>
<evidence type="ECO:0000259" key="6">
    <source>
        <dbReference type="PROSITE" id="PS50850"/>
    </source>
</evidence>
<feature type="transmembrane region" description="Helical" evidence="5">
    <location>
        <begin position="378"/>
        <end position="399"/>
    </location>
</feature>
<keyword evidence="8" id="KW-1185">Reference proteome</keyword>
<dbReference type="Gene3D" id="1.20.1250.20">
    <property type="entry name" value="MFS general substrate transporter like domains"/>
    <property type="match status" value="2"/>
</dbReference>
<gene>
    <name evidence="7" type="ORF">TVAG_565650</name>
</gene>
<feature type="transmembrane region" description="Helical" evidence="5">
    <location>
        <begin position="346"/>
        <end position="366"/>
    </location>
</feature>
<feature type="domain" description="Major facilitator superfamily (MFS) profile" evidence="6">
    <location>
        <begin position="9"/>
        <end position="403"/>
    </location>
</feature>
<feature type="transmembrane region" description="Helical" evidence="5">
    <location>
        <begin position="215"/>
        <end position="237"/>
    </location>
</feature>
<feature type="transmembrane region" description="Helical" evidence="5">
    <location>
        <begin position="79"/>
        <end position="98"/>
    </location>
</feature>
<dbReference type="OrthoDB" id="6133115at2759"/>
<dbReference type="GO" id="GO:0016020">
    <property type="term" value="C:membrane"/>
    <property type="evidence" value="ECO:0000318"/>
    <property type="project" value="GO_Central"/>
</dbReference>
<dbReference type="InParanoid" id="A2GUU5"/>
<accession>A2GUU5</accession>
<feature type="transmembrane region" description="Helical" evidence="5">
    <location>
        <begin position="9"/>
        <end position="28"/>
    </location>
</feature>
<dbReference type="PROSITE" id="PS50850">
    <property type="entry name" value="MFS"/>
    <property type="match status" value="1"/>
</dbReference>
<dbReference type="EMBL" id="DS120580">
    <property type="protein sequence ID" value="EAX79072.1"/>
    <property type="molecule type" value="Genomic_DNA"/>
</dbReference>
<comment type="subcellular location">
    <subcellularLocation>
        <location evidence="1">Membrane</location>
        <topology evidence="1">Multi-pass membrane protein</topology>
    </subcellularLocation>
</comment>
<evidence type="ECO:0000313" key="7">
    <source>
        <dbReference type="EMBL" id="EAX79072.1"/>
    </source>
</evidence>
<dbReference type="Proteomes" id="UP000001542">
    <property type="component" value="Unassembled WGS sequence"/>
</dbReference>
<dbReference type="SMR" id="A2GUU5"/>
<dbReference type="eggNOG" id="KOG0254">
    <property type="taxonomic scope" value="Eukaryota"/>
</dbReference>
<dbReference type="OMA" id="WAITASF"/>
<dbReference type="GO" id="GO:0055085">
    <property type="term" value="P:transmembrane transport"/>
    <property type="evidence" value="ECO:0000318"/>
    <property type="project" value="GO_Central"/>
</dbReference>
<reference evidence="7" key="1">
    <citation type="submission" date="2006-10" db="EMBL/GenBank/DDBJ databases">
        <authorList>
            <person name="Amadeo P."/>
            <person name="Zhao Q."/>
            <person name="Wortman J."/>
            <person name="Fraser-Liggett C."/>
            <person name="Carlton J."/>
        </authorList>
    </citation>
    <scope>NUCLEOTIDE SEQUENCE</scope>
    <source>
        <strain evidence="7">G3</strain>
    </source>
</reference>
<reference evidence="7" key="2">
    <citation type="journal article" date="2007" name="Science">
        <title>Draft genome sequence of the sexually transmitted pathogen Trichomonas vaginalis.</title>
        <authorList>
            <person name="Carlton J.M."/>
            <person name="Hirt R.P."/>
            <person name="Silva J.C."/>
            <person name="Delcher A.L."/>
            <person name="Schatz M."/>
            <person name="Zhao Q."/>
            <person name="Wortman J.R."/>
            <person name="Bidwell S.L."/>
            <person name="Alsmark U.C.M."/>
            <person name="Besteiro S."/>
            <person name="Sicheritz-Ponten T."/>
            <person name="Noel C.J."/>
            <person name="Dacks J.B."/>
            <person name="Foster P.G."/>
            <person name="Simillion C."/>
            <person name="Van de Peer Y."/>
            <person name="Miranda-Saavedra D."/>
            <person name="Barton G.J."/>
            <person name="Westrop G.D."/>
            <person name="Mueller S."/>
            <person name="Dessi D."/>
            <person name="Fiori P.L."/>
            <person name="Ren Q."/>
            <person name="Paulsen I."/>
            <person name="Zhang H."/>
            <person name="Bastida-Corcuera F.D."/>
            <person name="Simoes-Barbosa A."/>
            <person name="Brown M.T."/>
            <person name="Hayes R.D."/>
            <person name="Mukherjee M."/>
            <person name="Okumura C.Y."/>
            <person name="Schneider R."/>
            <person name="Smith A.J."/>
            <person name="Vanacova S."/>
            <person name="Villalvazo M."/>
            <person name="Haas B.J."/>
            <person name="Pertea M."/>
            <person name="Feldblyum T.V."/>
            <person name="Utterback T.R."/>
            <person name="Shu C.L."/>
            <person name="Osoegawa K."/>
            <person name="de Jong P.J."/>
            <person name="Hrdy I."/>
            <person name="Horvathova L."/>
            <person name="Zubacova Z."/>
            <person name="Dolezal P."/>
            <person name="Malik S.B."/>
            <person name="Logsdon J.M. Jr."/>
            <person name="Henze K."/>
            <person name="Gupta A."/>
            <person name="Wang C.C."/>
            <person name="Dunne R.L."/>
            <person name="Upcroft J.A."/>
            <person name="Upcroft P."/>
            <person name="White O."/>
            <person name="Salzberg S.L."/>
            <person name="Tang P."/>
            <person name="Chiu C.-H."/>
            <person name="Lee Y.-S."/>
            <person name="Embley T.M."/>
            <person name="Coombs G.H."/>
            <person name="Mottram J.C."/>
            <person name="Tachezy J."/>
            <person name="Fraser-Liggett C.M."/>
            <person name="Johnson P.J."/>
        </authorList>
    </citation>
    <scope>NUCLEOTIDE SEQUENCE [LARGE SCALE GENOMIC DNA]</scope>
    <source>
        <strain evidence="7">G3</strain>
    </source>
</reference>
<dbReference type="PANTHER" id="PTHR48021">
    <property type="match status" value="1"/>
</dbReference>
<keyword evidence="3 5" id="KW-1133">Transmembrane helix</keyword>
<organism evidence="7 8">
    <name type="scientific">Trichomonas vaginalis (strain ATCC PRA-98 / G3)</name>
    <dbReference type="NCBI Taxonomy" id="412133"/>
    <lineage>
        <taxon>Eukaryota</taxon>
        <taxon>Metamonada</taxon>
        <taxon>Parabasalia</taxon>
        <taxon>Trichomonadida</taxon>
        <taxon>Trichomonadidae</taxon>
        <taxon>Trichomonas</taxon>
    </lineage>
</organism>
<dbReference type="PANTHER" id="PTHR48021:SF1">
    <property type="entry name" value="GH07001P-RELATED"/>
    <property type="match status" value="1"/>
</dbReference>
<dbReference type="FunFam" id="1.20.1250.20:FF:000279">
    <property type="entry name" value="Major facilitator superfamily protein"/>
    <property type="match status" value="1"/>
</dbReference>